<evidence type="ECO:0000313" key="2">
    <source>
        <dbReference type="Proteomes" id="UP001268819"/>
    </source>
</evidence>
<dbReference type="RefSeq" id="WP_310310380.1">
    <property type="nucleotide sequence ID" value="NZ_BAAAXB010000001.1"/>
</dbReference>
<comment type="caution">
    <text evidence="1">The sequence shown here is derived from an EMBL/GenBank/DDBJ whole genome shotgun (WGS) entry which is preliminary data.</text>
</comment>
<dbReference type="Proteomes" id="UP001268819">
    <property type="component" value="Unassembled WGS sequence"/>
</dbReference>
<reference evidence="1 2" key="1">
    <citation type="submission" date="2023-07" db="EMBL/GenBank/DDBJ databases">
        <title>Sequencing the genomes of 1000 actinobacteria strains.</title>
        <authorList>
            <person name="Klenk H.-P."/>
        </authorList>
    </citation>
    <scope>NUCLEOTIDE SEQUENCE [LARGE SCALE GENOMIC DNA]</scope>
    <source>
        <strain evidence="1 2">DSM 43749</strain>
    </source>
</reference>
<sequence length="93" mass="10423">MTRRERRIRKEQERREWLLRCRTEHGAVAVCSVTVSNGSIELLGPDDRFCFSLEEVEIAAFRAALDAAIARAEADLAAGPLDNPRAEAVRVSR</sequence>
<accession>A0ABU1Q314</accession>
<name>A0ABU1Q314_9PSEU</name>
<evidence type="ECO:0000313" key="1">
    <source>
        <dbReference type="EMBL" id="MDR6597292.1"/>
    </source>
</evidence>
<dbReference type="EMBL" id="JAVDSG010000001">
    <property type="protein sequence ID" value="MDR6597292.1"/>
    <property type="molecule type" value="Genomic_DNA"/>
</dbReference>
<gene>
    <name evidence="1" type="ORF">J2S66_005676</name>
</gene>
<organism evidence="1 2">
    <name type="scientific">Saccharothrix longispora</name>
    <dbReference type="NCBI Taxonomy" id="33920"/>
    <lineage>
        <taxon>Bacteria</taxon>
        <taxon>Bacillati</taxon>
        <taxon>Actinomycetota</taxon>
        <taxon>Actinomycetes</taxon>
        <taxon>Pseudonocardiales</taxon>
        <taxon>Pseudonocardiaceae</taxon>
        <taxon>Saccharothrix</taxon>
    </lineage>
</organism>
<keyword evidence="2" id="KW-1185">Reference proteome</keyword>
<protein>
    <recommendedName>
        <fullName evidence="3">YbaB/EbfC DNA-binding family protein</fullName>
    </recommendedName>
</protein>
<proteinExistence type="predicted"/>
<evidence type="ECO:0008006" key="3">
    <source>
        <dbReference type="Google" id="ProtNLM"/>
    </source>
</evidence>